<dbReference type="InterPro" id="IPR053260">
    <property type="entry name" value="hnRNP"/>
</dbReference>
<organism evidence="4 5">
    <name type="scientific">Symbiodinium pilosum</name>
    <name type="common">Dinoflagellate</name>
    <dbReference type="NCBI Taxonomy" id="2952"/>
    <lineage>
        <taxon>Eukaryota</taxon>
        <taxon>Sar</taxon>
        <taxon>Alveolata</taxon>
        <taxon>Dinophyceae</taxon>
        <taxon>Suessiales</taxon>
        <taxon>Symbiodiniaceae</taxon>
        <taxon>Symbiodinium</taxon>
    </lineage>
</organism>
<dbReference type="InterPro" id="IPR012677">
    <property type="entry name" value="Nucleotide-bd_a/b_plait_sf"/>
</dbReference>
<sequence length="147" mass="16001">AQGDGDNRLFVTKIAPFITKEDVAQHFAQFGVTTDVYLPAVPGRPGHKGIAFVSFQDPTAVQLAMGNEPHIINGNEVVVDRAAPRAAKGEAKGEAHLHQPSPPSHSQAQQANNGDRLFVTKVPPTLNRDHLEKYFSQFGELTDCYMP</sequence>
<dbReference type="GO" id="GO:0003723">
    <property type="term" value="F:RNA binding"/>
    <property type="evidence" value="ECO:0007669"/>
    <property type="project" value="UniProtKB-UniRule"/>
</dbReference>
<dbReference type="Proteomes" id="UP000649617">
    <property type="component" value="Unassembled WGS sequence"/>
</dbReference>
<dbReference type="InterPro" id="IPR000504">
    <property type="entry name" value="RRM_dom"/>
</dbReference>
<feature type="non-terminal residue" evidence="4">
    <location>
        <position position="1"/>
    </location>
</feature>
<dbReference type="Pfam" id="PF00076">
    <property type="entry name" value="RRM_1"/>
    <property type="match status" value="1"/>
</dbReference>
<evidence type="ECO:0000313" key="4">
    <source>
        <dbReference type="EMBL" id="CAE7207375.1"/>
    </source>
</evidence>
<reference evidence="4" key="1">
    <citation type="submission" date="2021-02" db="EMBL/GenBank/DDBJ databases">
        <authorList>
            <person name="Dougan E. K."/>
            <person name="Rhodes N."/>
            <person name="Thang M."/>
            <person name="Chan C."/>
        </authorList>
    </citation>
    <scope>NUCLEOTIDE SEQUENCE</scope>
</reference>
<dbReference type="OrthoDB" id="21467at2759"/>
<name>A0A812JP06_SYMPI</name>
<feature type="region of interest" description="Disordered" evidence="2">
    <location>
        <begin position="84"/>
        <end position="114"/>
    </location>
</feature>
<evidence type="ECO:0000313" key="5">
    <source>
        <dbReference type="Proteomes" id="UP000649617"/>
    </source>
</evidence>
<feature type="non-terminal residue" evidence="4">
    <location>
        <position position="147"/>
    </location>
</feature>
<proteinExistence type="predicted"/>
<protein>
    <submittedName>
        <fullName evidence="4">Dazap1 protein</fullName>
    </submittedName>
</protein>
<dbReference type="EMBL" id="CAJNIZ010002202">
    <property type="protein sequence ID" value="CAE7207375.1"/>
    <property type="molecule type" value="Genomic_DNA"/>
</dbReference>
<dbReference type="PANTHER" id="PTHR48035:SF2">
    <property type="entry name" value="RNA-BINDING REGION RNP-1 DOMAIN-CONTAINING PROTEIN"/>
    <property type="match status" value="1"/>
</dbReference>
<accession>A0A812JP06</accession>
<keyword evidence="5" id="KW-1185">Reference proteome</keyword>
<comment type="caution">
    <text evidence="4">The sequence shown here is derived from an EMBL/GenBank/DDBJ whole genome shotgun (WGS) entry which is preliminary data.</text>
</comment>
<dbReference type="SMART" id="SM00360">
    <property type="entry name" value="RRM"/>
    <property type="match status" value="1"/>
</dbReference>
<feature type="domain" description="RRM" evidence="3">
    <location>
        <begin position="7"/>
        <end position="84"/>
    </location>
</feature>
<evidence type="ECO:0000259" key="3">
    <source>
        <dbReference type="PROSITE" id="PS50102"/>
    </source>
</evidence>
<dbReference type="InterPro" id="IPR035979">
    <property type="entry name" value="RBD_domain_sf"/>
</dbReference>
<evidence type="ECO:0000256" key="1">
    <source>
        <dbReference type="PROSITE-ProRule" id="PRU00176"/>
    </source>
</evidence>
<evidence type="ECO:0000256" key="2">
    <source>
        <dbReference type="SAM" id="MobiDB-lite"/>
    </source>
</evidence>
<dbReference type="PROSITE" id="PS50102">
    <property type="entry name" value="RRM"/>
    <property type="match status" value="1"/>
</dbReference>
<dbReference type="Gene3D" id="3.30.70.330">
    <property type="match status" value="2"/>
</dbReference>
<feature type="compositionally biased region" description="Basic and acidic residues" evidence="2">
    <location>
        <begin position="84"/>
        <end position="97"/>
    </location>
</feature>
<dbReference type="SUPFAM" id="SSF54928">
    <property type="entry name" value="RNA-binding domain, RBD"/>
    <property type="match status" value="1"/>
</dbReference>
<keyword evidence="1" id="KW-0694">RNA-binding</keyword>
<dbReference type="AlphaFoldDB" id="A0A812JP06"/>
<gene>
    <name evidence="4" type="primary">dazap1</name>
    <name evidence="4" type="ORF">SPIL2461_LOCUS2057</name>
</gene>
<dbReference type="PANTHER" id="PTHR48035">
    <property type="entry name" value="HETEROGENEOUS NUCLEAR RIBONUCLEOPROTEIN 1"/>
    <property type="match status" value="1"/>
</dbReference>